<evidence type="ECO:0000313" key="2">
    <source>
        <dbReference type="EMBL" id="KAL2542276.1"/>
    </source>
</evidence>
<feature type="transmembrane region" description="Helical" evidence="1">
    <location>
        <begin position="382"/>
        <end position="406"/>
    </location>
</feature>
<organism evidence="2 3">
    <name type="scientific">Abeliophyllum distichum</name>
    <dbReference type="NCBI Taxonomy" id="126358"/>
    <lineage>
        <taxon>Eukaryota</taxon>
        <taxon>Viridiplantae</taxon>
        <taxon>Streptophyta</taxon>
        <taxon>Embryophyta</taxon>
        <taxon>Tracheophyta</taxon>
        <taxon>Spermatophyta</taxon>
        <taxon>Magnoliopsida</taxon>
        <taxon>eudicotyledons</taxon>
        <taxon>Gunneridae</taxon>
        <taxon>Pentapetalae</taxon>
        <taxon>asterids</taxon>
        <taxon>lamiids</taxon>
        <taxon>Lamiales</taxon>
        <taxon>Oleaceae</taxon>
        <taxon>Forsythieae</taxon>
        <taxon>Abeliophyllum</taxon>
    </lineage>
</organism>
<keyword evidence="1" id="KW-1133">Transmembrane helix</keyword>
<dbReference type="Proteomes" id="UP001604336">
    <property type="component" value="Unassembled WGS sequence"/>
</dbReference>
<name>A0ABD1VY38_9LAMI</name>
<keyword evidence="3" id="KW-1185">Reference proteome</keyword>
<keyword evidence="1" id="KW-0812">Transmembrane</keyword>
<evidence type="ECO:0000313" key="3">
    <source>
        <dbReference type="Proteomes" id="UP001604336"/>
    </source>
</evidence>
<keyword evidence="1" id="KW-0472">Membrane</keyword>
<comment type="caution">
    <text evidence="2">The sequence shown here is derived from an EMBL/GenBank/DDBJ whole genome shotgun (WGS) entry which is preliminary data.</text>
</comment>
<sequence>MSSAMLEFDGNSSEAVHLSNNLVQDCKPYEFNSSHLDVLVDAKWLERKRGHEKCLFHKQVNLLNAEVNLSACYVSGDMKLGEDNQLIEDYCTSYPKSDDAFCSDQPVKHFHSHAKNDQDSWMQELDAIINDNLHKTPVSKNIQEFGLDLDSNWIGIEKIEPWWHAADKVELASLVSQRSFQHINNSNLLKTQSKHFEKDAANCINCFNQVKEQIPDEVTKESDVAECTGGILASTSADEFLGLTRSDETFSSSDSSSAAKVDKLDTQQQASADLSRAQLLEALCHSQTRAREAEKLAQEACDEKEHIIDLFFRQASYLFAYRQWLQILQLETVCLQLRNKNLPNSTSFLPWVKRNGRILRNHQCRAAKLKTHKQCCNISKCAVAFAVGLSLAGAGLLVGWTIGWLFPSR</sequence>
<evidence type="ECO:0000256" key="1">
    <source>
        <dbReference type="SAM" id="Phobius"/>
    </source>
</evidence>
<dbReference type="PANTHER" id="PTHR33868">
    <property type="entry name" value="EXPRESSED PROTEIN"/>
    <property type="match status" value="1"/>
</dbReference>
<proteinExistence type="predicted"/>
<dbReference type="EMBL" id="JBFOLK010000001">
    <property type="protein sequence ID" value="KAL2542276.1"/>
    <property type="molecule type" value="Genomic_DNA"/>
</dbReference>
<dbReference type="AlphaFoldDB" id="A0ABD1VY38"/>
<reference evidence="3" key="1">
    <citation type="submission" date="2024-07" db="EMBL/GenBank/DDBJ databases">
        <title>Two chromosome-level genome assemblies of Korean endemic species Abeliophyllum distichum and Forsythia ovata (Oleaceae).</title>
        <authorList>
            <person name="Jang H."/>
        </authorList>
    </citation>
    <scope>NUCLEOTIDE SEQUENCE [LARGE SCALE GENOMIC DNA]</scope>
</reference>
<gene>
    <name evidence="2" type="ORF">Adt_03254</name>
</gene>
<dbReference type="PANTHER" id="PTHR33868:SF18">
    <property type="entry name" value="TRANSMEMBRANE PROTEIN"/>
    <property type="match status" value="1"/>
</dbReference>
<protein>
    <submittedName>
        <fullName evidence="2">Uncharacterized protein</fullName>
    </submittedName>
</protein>
<accession>A0ABD1VY38</accession>